<dbReference type="STRING" id="1077348.A0A2G8SNN8"/>
<dbReference type="PANTHER" id="PTHR23339">
    <property type="entry name" value="TYROSINE SPECIFIC PROTEIN PHOSPHATASE AND DUAL SPECIFICITY PROTEIN PHOSPHATASE"/>
    <property type="match status" value="1"/>
</dbReference>
<dbReference type="Gene3D" id="3.90.190.10">
    <property type="entry name" value="Protein tyrosine phosphatase superfamily"/>
    <property type="match status" value="3"/>
</dbReference>
<organism evidence="3 4">
    <name type="scientific">Ganoderma sinense ZZ0214-1</name>
    <dbReference type="NCBI Taxonomy" id="1077348"/>
    <lineage>
        <taxon>Eukaryota</taxon>
        <taxon>Fungi</taxon>
        <taxon>Dikarya</taxon>
        <taxon>Basidiomycota</taxon>
        <taxon>Agaricomycotina</taxon>
        <taxon>Agaricomycetes</taxon>
        <taxon>Polyporales</taxon>
        <taxon>Polyporaceae</taxon>
        <taxon>Ganoderma</taxon>
    </lineage>
</organism>
<evidence type="ECO:0000259" key="2">
    <source>
        <dbReference type="PROSITE" id="PS50056"/>
    </source>
</evidence>
<dbReference type="InterPro" id="IPR050561">
    <property type="entry name" value="PTP"/>
</dbReference>
<keyword evidence="4" id="KW-1185">Reference proteome</keyword>
<dbReference type="InterPro" id="IPR000387">
    <property type="entry name" value="Tyr_Pase_dom"/>
</dbReference>
<protein>
    <recommendedName>
        <fullName evidence="2">Tyrosine specific protein phosphatases domain-containing protein</fullName>
    </recommendedName>
</protein>
<dbReference type="Pfam" id="PF14566">
    <property type="entry name" value="PTPlike_phytase"/>
    <property type="match status" value="3"/>
</dbReference>
<dbReference type="SMART" id="SM01301">
    <property type="entry name" value="PTPlike_phytase"/>
    <property type="match status" value="3"/>
</dbReference>
<feature type="domain" description="Tyrosine specific protein phosphatases" evidence="2">
    <location>
        <begin position="762"/>
        <end position="834"/>
    </location>
</feature>
<dbReference type="InterPro" id="IPR029021">
    <property type="entry name" value="Prot-tyrosine_phosphatase-like"/>
</dbReference>
<comment type="caution">
    <text evidence="3">The sequence shown here is derived from an EMBL/GenBank/DDBJ whole genome shotgun (WGS) entry which is preliminary data.</text>
</comment>
<dbReference type="OrthoDB" id="66369at2759"/>
<feature type="region of interest" description="Disordered" evidence="1">
    <location>
        <begin position="1"/>
        <end position="36"/>
    </location>
</feature>
<accession>A0A2G8SNN8</accession>
<sequence length="1403" mass="157623">MATNFRPPDGGVMRPLSAPPQSTSEAIATRRPPEDDLRRRLLSSSLLDGSIDLPETPPLDLMPQLQRSGPSIVKTRSGSVLSRGFILKTDHYPSGRALDLDINVHGAPNFRAPRQGNLNVYGVAQPRTQGLRAILSLLRCRPNIPNATHVVWFCTREEPIVYISGRPFVLRDASEPRRTLKLSDRAENLEAIELRLKNDILSEAAKFGGLVLTHNEVASDSGEGAVLPTWTAVDTNNVRTQRELMENMRKDGWNVEYHRIPISPERPIEDNYLDAYLRVIKETDALSTALVFNCGMGAVRTTFAMVAACIIRRKQLIDRGLDDPYSARSAGSRSGISTPSGMSPPTNAKILQSLEQASAQQDLNRSLLRITYILQQQLDTKNTQSAIELLLSQPSLLEALQKAHMGNYGIVLSLLGCLEHGIKSKKLVDKVIDVCDHVVNLREEIFLNRIRYSLTTAVDDKERDDFLSRAVKALEKYFFAIAFANYVEMQDEFQQSFADWLKARTEISNQITFLRKSHGSRLNVFAPINDLSTLSRSGVDRRLLLPGQQNHVAIAGGQILGDEYSDHVVKTRSGIILREGTLLKSDQWLSRSSVVSHGVRGAINFRNIPGTNIYALGQPTLEAIDEVVCRIHDAHPEATRIVWITLREEPLVYVNGAPYCLRRERFSLRNMKDYGGISSSRLEVLEERFRDDVVNEVHSFGGRLLLHTETPDGSVIPIWEEVNSDNVLVLKDVMAERKHIAEYLELSYARIPITAERPPDFTDLSELIEVMIRSNATNAPIVINCQLGRGRSTLTAVILVLIKQWLAMATRLRDPSTPSRLQRSITMTSMTDMVPHHTPRQSYQIINNLLRVIRKGPMVKLAVDDAIDQCAEVFNLRDSIEEARSQAELATDEQQRRSHAHRGLNNLRRYFELIIFQAYLQSAEPDTIATHESFESFVKSRPVIKTFEKELLSEDLNTLKPLERVDVSGGDVAHPDEVQQVVANRSGSILSASTILKSDFFSNLQKMSLPERIDGAPNFRRAPLSLRLVATPVSSPGANGADRFDFVAGDNDKWVCGSGMPTVDGLRRALERVNAHPEGNHWVYWTSLREEPVIYVAGRPHVLRLVDKPLENVEATGVTTAVVEAMEENLKRDVIREVRAGEGRILLHDEVEERPGVFSIIPIWEHVEEKDIMTPSDVYNLMVREGYKVDYGRVAVTDEQAPLPGALSQLLMRVRTGLQSGRPADFVFNCQMGRGRTTSGMVTACLIATTMTWEHEKEESLQEDEDQSANALEQYDSIDGPSEEEAYLQGEYKVILQLVSVLSHGKLAKRLTDRAIDQMQDVQNLRKAIYDYKLKVSACEKGSAKERKLMSIGVNYLYRYGTLIVFANYLIEVREGMSAEVNFPEWLQERREITMLLGRRSLD</sequence>
<evidence type="ECO:0000313" key="4">
    <source>
        <dbReference type="Proteomes" id="UP000230002"/>
    </source>
</evidence>
<dbReference type="EMBL" id="AYKW01000003">
    <property type="protein sequence ID" value="PIL35372.1"/>
    <property type="molecule type" value="Genomic_DNA"/>
</dbReference>
<evidence type="ECO:0000256" key="1">
    <source>
        <dbReference type="SAM" id="MobiDB-lite"/>
    </source>
</evidence>
<dbReference type="CDD" id="cd14496">
    <property type="entry name" value="PTP_paladin"/>
    <property type="match status" value="2"/>
</dbReference>
<gene>
    <name evidence="3" type="ORF">GSI_02098</name>
</gene>
<dbReference type="Proteomes" id="UP000230002">
    <property type="component" value="Unassembled WGS sequence"/>
</dbReference>
<evidence type="ECO:0000313" key="3">
    <source>
        <dbReference type="EMBL" id="PIL35372.1"/>
    </source>
</evidence>
<name>A0A2G8SNN8_9APHY</name>
<feature type="compositionally biased region" description="Low complexity" evidence="1">
    <location>
        <begin position="326"/>
        <end position="335"/>
    </location>
</feature>
<proteinExistence type="predicted"/>
<dbReference type="SUPFAM" id="SSF52799">
    <property type="entry name" value="(Phosphotyrosine protein) phosphatases II"/>
    <property type="match status" value="3"/>
</dbReference>
<reference evidence="3 4" key="1">
    <citation type="journal article" date="2015" name="Sci. Rep.">
        <title>Chromosome-level genome map provides insights into diverse defense mechanisms in the medicinal fungus Ganoderma sinense.</title>
        <authorList>
            <person name="Zhu Y."/>
            <person name="Xu J."/>
            <person name="Sun C."/>
            <person name="Zhou S."/>
            <person name="Xu H."/>
            <person name="Nelson D.R."/>
            <person name="Qian J."/>
            <person name="Song J."/>
            <person name="Luo H."/>
            <person name="Xiang L."/>
            <person name="Li Y."/>
            <person name="Xu Z."/>
            <person name="Ji A."/>
            <person name="Wang L."/>
            <person name="Lu S."/>
            <person name="Hayward A."/>
            <person name="Sun W."/>
            <person name="Li X."/>
            <person name="Schwartz D.C."/>
            <person name="Wang Y."/>
            <person name="Chen S."/>
        </authorList>
    </citation>
    <scope>NUCLEOTIDE SEQUENCE [LARGE SCALE GENOMIC DNA]</scope>
    <source>
        <strain evidence="3 4">ZZ0214-1</strain>
    </source>
</reference>
<dbReference type="PROSITE" id="PS50056">
    <property type="entry name" value="TYR_PHOSPHATASE_2"/>
    <property type="match status" value="1"/>
</dbReference>
<feature type="region of interest" description="Disordered" evidence="1">
    <location>
        <begin position="53"/>
        <end position="72"/>
    </location>
</feature>
<feature type="region of interest" description="Disordered" evidence="1">
    <location>
        <begin position="324"/>
        <end position="343"/>
    </location>
</feature>